<dbReference type="EMBL" id="CP013118">
    <property type="protein sequence ID" value="ALO15905.1"/>
    <property type="molecule type" value="Genomic_DNA"/>
</dbReference>
<proteinExistence type="predicted"/>
<organism evidence="1 2">
    <name type="scientific">Salinivirga cyanobacteriivorans</name>
    <dbReference type="NCBI Taxonomy" id="1307839"/>
    <lineage>
        <taxon>Bacteria</taxon>
        <taxon>Pseudomonadati</taxon>
        <taxon>Bacteroidota</taxon>
        <taxon>Bacteroidia</taxon>
        <taxon>Bacteroidales</taxon>
        <taxon>Salinivirgaceae</taxon>
        <taxon>Salinivirga</taxon>
    </lineage>
</organism>
<accession>A0A0S2I0T7</accession>
<evidence type="ECO:0000313" key="1">
    <source>
        <dbReference type="EMBL" id="ALO15905.1"/>
    </source>
</evidence>
<protein>
    <submittedName>
        <fullName evidence="1">Uncharacterized protein</fullName>
    </submittedName>
</protein>
<dbReference type="AlphaFoldDB" id="A0A0S2I0T7"/>
<name>A0A0S2I0T7_9BACT</name>
<reference evidence="1 2" key="1">
    <citation type="submission" date="2015-11" db="EMBL/GenBank/DDBJ databases">
        <title>Description and complete genome sequence of a novel strain predominating in hypersaline microbial mats and representing a new family of the Bacteriodetes phylum.</title>
        <authorList>
            <person name="Spring S."/>
            <person name="Bunk B."/>
            <person name="Sproer C."/>
            <person name="Klenk H.-P."/>
        </authorList>
    </citation>
    <scope>NUCLEOTIDE SEQUENCE [LARGE SCALE GENOMIC DNA]</scope>
    <source>
        <strain evidence="1 2">L21-Spi-D4</strain>
    </source>
</reference>
<dbReference type="KEGG" id="blq:L21SP5_02272"/>
<dbReference type="Proteomes" id="UP000064893">
    <property type="component" value="Chromosome"/>
</dbReference>
<sequence>MKGSFVGILVILFIAGAMFKVHAQNARQNEPAHLFHDEEPPTIQANVLITDDRTQSDTLDISLDFRRVIQQHLRESFPAVKFVFVQKMRELKRSGDHVNIMISVKYSGIEADASNKIAMTHYHVTVYDVSRTPIHIKDGAVKYDKNNSTSEGKAKAVEYTVTVANKRLVAFLKRNIKHRTFQKTAQNI</sequence>
<gene>
    <name evidence="1" type="ORF">L21SP5_02272</name>
</gene>
<evidence type="ECO:0000313" key="2">
    <source>
        <dbReference type="Proteomes" id="UP000064893"/>
    </source>
</evidence>
<dbReference type="RefSeq" id="WP_057953325.1">
    <property type="nucleotide sequence ID" value="NZ_CP013118.1"/>
</dbReference>
<dbReference type="STRING" id="1307839.L21SP5_02272"/>
<keyword evidence="2" id="KW-1185">Reference proteome</keyword>